<name>A0A0E9SYU1_ANGAN</name>
<dbReference type="AlphaFoldDB" id="A0A0E9SYU1"/>
<accession>A0A0E9SYU1</accession>
<sequence>MQTSIQSCKLHVSYVLLSSEMHLNNFDSSSRDLLTVIFTCA</sequence>
<reference evidence="1" key="1">
    <citation type="submission" date="2014-11" db="EMBL/GenBank/DDBJ databases">
        <authorList>
            <person name="Amaro Gonzalez C."/>
        </authorList>
    </citation>
    <scope>NUCLEOTIDE SEQUENCE</scope>
</reference>
<proteinExistence type="predicted"/>
<dbReference type="EMBL" id="GBXM01062155">
    <property type="protein sequence ID" value="JAH46422.1"/>
    <property type="molecule type" value="Transcribed_RNA"/>
</dbReference>
<evidence type="ECO:0000313" key="1">
    <source>
        <dbReference type="EMBL" id="JAH46422.1"/>
    </source>
</evidence>
<organism evidence="1">
    <name type="scientific">Anguilla anguilla</name>
    <name type="common">European freshwater eel</name>
    <name type="synonym">Muraena anguilla</name>
    <dbReference type="NCBI Taxonomy" id="7936"/>
    <lineage>
        <taxon>Eukaryota</taxon>
        <taxon>Metazoa</taxon>
        <taxon>Chordata</taxon>
        <taxon>Craniata</taxon>
        <taxon>Vertebrata</taxon>
        <taxon>Euteleostomi</taxon>
        <taxon>Actinopterygii</taxon>
        <taxon>Neopterygii</taxon>
        <taxon>Teleostei</taxon>
        <taxon>Anguilliformes</taxon>
        <taxon>Anguillidae</taxon>
        <taxon>Anguilla</taxon>
    </lineage>
</organism>
<protein>
    <submittedName>
        <fullName evidence="1">Uncharacterized protein</fullName>
    </submittedName>
</protein>
<reference evidence="1" key="2">
    <citation type="journal article" date="2015" name="Fish Shellfish Immunol.">
        <title>Early steps in the European eel (Anguilla anguilla)-Vibrio vulnificus interaction in the gills: Role of the RtxA13 toxin.</title>
        <authorList>
            <person name="Callol A."/>
            <person name="Pajuelo D."/>
            <person name="Ebbesson L."/>
            <person name="Teles M."/>
            <person name="MacKenzie S."/>
            <person name="Amaro C."/>
        </authorList>
    </citation>
    <scope>NUCLEOTIDE SEQUENCE</scope>
</reference>